<accession>A0A9P5VQZ9</accession>
<feature type="region of interest" description="Disordered" evidence="1">
    <location>
        <begin position="404"/>
        <end position="440"/>
    </location>
</feature>
<evidence type="ECO:0000313" key="3">
    <source>
        <dbReference type="Proteomes" id="UP000696485"/>
    </source>
</evidence>
<feature type="region of interest" description="Disordered" evidence="1">
    <location>
        <begin position="262"/>
        <end position="305"/>
    </location>
</feature>
<gene>
    <name evidence="2" type="ORF">BG006_004152</name>
</gene>
<keyword evidence="3" id="KW-1185">Reference proteome</keyword>
<organism evidence="2 3">
    <name type="scientific">Podila minutissima</name>
    <dbReference type="NCBI Taxonomy" id="64525"/>
    <lineage>
        <taxon>Eukaryota</taxon>
        <taxon>Fungi</taxon>
        <taxon>Fungi incertae sedis</taxon>
        <taxon>Mucoromycota</taxon>
        <taxon>Mortierellomycotina</taxon>
        <taxon>Mortierellomycetes</taxon>
        <taxon>Mortierellales</taxon>
        <taxon>Mortierellaceae</taxon>
        <taxon>Podila</taxon>
    </lineage>
</organism>
<feature type="compositionally biased region" description="Polar residues" evidence="1">
    <location>
        <begin position="420"/>
        <end position="432"/>
    </location>
</feature>
<proteinExistence type="predicted"/>
<feature type="region of interest" description="Disordered" evidence="1">
    <location>
        <begin position="349"/>
        <end position="374"/>
    </location>
</feature>
<feature type="compositionally biased region" description="Acidic residues" evidence="1">
    <location>
        <begin position="270"/>
        <end position="279"/>
    </location>
</feature>
<name>A0A9P5VQZ9_9FUNG</name>
<evidence type="ECO:0000256" key="1">
    <source>
        <dbReference type="SAM" id="MobiDB-lite"/>
    </source>
</evidence>
<protein>
    <submittedName>
        <fullName evidence="2">Uncharacterized protein</fullName>
    </submittedName>
</protein>
<feature type="region of interest" description="Disordered" evidence="1">
    <location>
        <begin position="1"/>
        <end position="24"/>
    </location>
</feature>
<reference evidence="2" key="1">
    <citation type="journal article" date="2020" name="Fungal Divers.">
        <title>Resolving the Mortierellaceae phylogeny through synthesis of multi-gene phylogenetics and phylogenomics.</title>
        <authorList>
            <person name="Vandepol N."/>
            <person name="Liber J."/>
            <person name="Desiro A."/>
            <person name="Na H."/>
            <person name="Kennedy M."/>
            <person name="Barry K."/>
            <person name="Grigoriev I.V."/>
            <person name="Miller A.N."/>
            <person name="O'Donnell K."/>
            <person name="Stajich J.E."/>
            <person name="Bonito G."/>
        </authorList>
    </citation>
    <scope>NUCLEOTIDE SEQUENCE</scope>
    <source>
        <strain evidence="2">NVP1</strain>
    </source>
</reference>
<dbReference type="Proteomes" id="UP000696485">
    <property type="component" value="Unassembled WGS sequence"/>
</dbReference>
<dbReference type="AlphaFoldDB" id="A0A9P5VQZ9"/>
<sequence length="468" mass="52732">MLPFTLTGKQPELQDQSEQFDDSHDWDLTPQKRAWVPVQRFCDENYNNNNEVLPEKAAHFLQDDILQRTRTVWIKQGSEFEGAVGCTRHDPRSNPFAADAEALSKRSQIRTVLAQNDGGSVQNFTVPVAKETVAAYLKALDLRWYQQCSGGKAPVSQRPSFCQPVQDTLEAFRRRLIIDTIKVNLDEPAQSAQLNAATATYESPPQLNDTMSVKGSRDQPFSLMEITEDYYDSGSPTSDEDEDLPVINPISHLRQEEWPQEHISLQEEQIPQEEEEQDLESMRRMRQEGDPEAQLPGLDPEELDKQLPSDLAPEIIENLSCIQGEVSEVVEEEVPLPLELELQLCEQEELTNEEAEEGQEVQLSQGALNEEPSDPVLMVLDPFTQITEEDATLAFHEFLREGSSSRVQTPVPLEMDIGSAGSSSSETQTASPLTPPEPDLERVKLDGQALMLTDVELDHLRDQERRGR</sequence>
<feature type="compositionally biased region" description="Basic and acidic residues" evidence="1">
    <location>
        <begin position="280"/>
        <end position="289"/>
    </location>
</feature>
<comment type="caution">
    <text evidence="2">The sequence shown here is derived from an EMBL/GenBank/DDBJ whole genome shotgun (WGS) entry which is preliminary data.</text>
</comment>
<dbReference type="EMBL" id="JAAAUY010000023">
    <property type="protein sequence ID" value="KAF9337549.1"/>
    <property type="molecule type" value="Genomic_DNA"/>
</dbReference>
<feature type="compositionally biased region" description="Acidic residues" evidence="1">
    <location>
        <begin position="349"/>
        <end position="359"/>
    </location>
</feature>
<evidence type="ECO:0000313" key="2">
    <source>
        <dbReference type="EMBL" id="KAF9337549.1"/>
    </source>
</evidence>